<evidence type="ECO:0000256" key="3">
    <source>
        <dbReference type="ARBA" id="ARBA00023163"/>
    </source>
</evidence>
<dbReference type="CDD" id="cd00038">
    <property type="entry name" value="CAP_ED"/>
    <property type="match status" value="1"/>
</dbReference>
<protein>
    <submittedName>
        <fullName evidence="6">Crp/Fnr family transcriptional regulator</fullName>
    </submittedName>
</protein>
<evidence type="ECO:0000256" key="2">
    <source>
        <dbReference type="ARBA" id="ARBA00023125"/>
    </source>
</evidence>
<dbReference type="InterPro" id="IPR036388">
    <property type="entry name" value="WH-like_DNA-bd_sf"/>
</dbReference>
<organism evidence="6 7">
    <name type="scientific">Mucilaginibacter aquariorum</name>
    <dbReference type="NCBI Taxonomy" id="2967225"/>
    <lineage>
        <taxon>Bacteria</taxon>
        <taxon>Pseudomonadati</taxon>
        <taxon>Bacteroidota</taxon>
        <taxon>Sphingobacteriia</taxon>
        <taxon>Sphingobacteriales</taxon>
        <taxon>Sphingobacteriaceae</taxon>
        <taxon>Mucilaginibacter</taxon>
    </lineage>
</organism>
<comment type="caution">
    <text evidence="6">The sequence shown here is derived from an EMBL/GenBank/DDBJ whole genome shotgun (WGS) entry which is preliminary data.</text>
</comment>
<dbReference type="SMART" id="SM00100">
    <property type="entry name" value="cNMP"/>
    <property type="match status" value="1"/>
</dbReference>
<feature type="domain" description="Cyclic nucleotide-binding" evidence="4">
    <location>
        <begin position="36"/>
        <end position="135"/>
    </location>
</feature>
<dbReference type="SMART" id="SM00419">
    <property type="entry name" value="HTH_CRP"/>
    <property type="match status" value="1"/>
</dbReference>
<dbReference type="SUPFAM" id="SSF51206">
    <property type="entry name" value="cAMP-binding domain-like"/>
    <property type="match status" value="1"/>
</dbReference>
<name>A0ABT1T3Q6_9SPHI</name>
<evidence type="ECO:0000256" key="1">
    <source>
        <dbReference type="ARBA" id="ARBA00023015"/>
    </source>
</evidence>
<keyword evidence="7" id="KW-1185">Reference proteome</keyword>
<dbReference type="InterPro" id="IPR000595">
    <property type="entry name" value="cNMP-bd_dom"/>
</dbReference>
<dbReference type="Proteomes" id="UP001204376">
    <property type="component" value="Unassembled WGS sequence"/>
</dbReference>
<dbReference type="PROSITE" id="PS51063">
    <property type="entry name" value="HTH_CRP_2"/>
    <property type="match status" value="1"/>
</dbReference>
<keyword evidence="3" id="KW-0804">Transcription</keyword>
<dbReference type="PANTHER" id="PTHR24567">
    <property type="entry name" value="CRP FAMILY TRANSCRIPTIONAL REGULATORY PROTEIN"/>
    <property type="match status" value="1"/>
</dbReference>
<dbReference type="SUPFAM" id="SSF46785">
    <property type="entry name" value="Winged helix' DNA-binding domain"/>
    <property type="match status" value="1"/>
</dbReference>
<dbReference type="Gene3D" id="2.60.120.10">
    <property type="entry name" value="Jelly Rolls"/>
    <property type="match status" value="1"/>
</dbReference>
<dbReference type="PROSITE" id="PS50042">
    <property type="entry name" value="CNMP_BINDING_3"/>
    <property type="match status" value="1"/>
</dbReference>
<proteinExistence type="predicted"/>
<sequence>MFKTPLNCNLEKCFLCRHTPPGFHPAIDLHHRNLSFKKGETVFREGDPVTGIYFVHTGTAKVHKQWTADKELIIRFAAGGAIMGHRGLGSKLVYSVSATAVEPLVVCFVELEFFRETLQTNSALCYQLMVLFAEELENAEQKMRDLAHMPVKGRVAQALLRLEEQFGTNALGAIDFRMAWTDLADFTAATYETVFRTVRLLMREGMISVTGKQITLLDRTRLAEVIANSVPAT</sequence>
<keyword evidence="1" id="KW-0805">Transcription regulation</keyword>
<dbReference type="InterPro" id="IPR018490">
    <property type="entry name" value="cNMP-bd_dom_sf"/>
</dbReference>
<dbReference type="InterPro" id="IPR014710">
    <property type="entry name" value="RmlC-like_jellyroll"/>
</dbReference>
<dbReference type="Pfam" id="PF00027">
    <property type="entry name" value="cNMP_binding"/>
    <property type="match status" value="1"/>
</dbReference>
<gene>
    <name evidence="6" type="ORF">NPE20_14780</name>
</gene>
<dbReference type="InterPro" id="IPR012318">
    <property type="entry name" value="HTH_CRP"/>
</dbReference>
<evidence type="ECO:0000313" key="7">
    <source>
        <dbReference type="Proteomes" id="UP001204376"/>
    </source>
</evidence>
<dbReference type="EMBL" id="JANHOH010000002">
    <property type="protein sequence ID" value="MCQ6959238.1"/>
    <property type="molecule type" value="Genomic_DNA"/>
</dbReference>
<reference evidence="6 7" key="1">
    <citation type="submission" date="2022-07" db="EMBL/GenBank/DDBJ databases">
        <title>Mucilaginibacter sp. JC4.</title>
        <authorList>
            <person name="Le V."/>
            <person name="Ko S.-R."/>
            <person name="Ahn C.-Y."/>
            <person name="Oh H.-M."/>
        </authorList>
    </citation>
    <scope>NUCLEOTIDE SEQUENCE [LARGE SCALE GENOMIC DNA]</scope>
    <source>
        <strain evidence="6 7">JC4</strain>
    </source>
</reference>
<evidence type="ECO:0000259" key="4">
    <source>
        <dbReference type="PROSITE" id="PS50042"/>
    </source>
</evidence>
<keyword evidence="2" id="KW-0238">DNA-binding</keyword>
<dbReference type="InterPro" id="IPR036390">
    <property type="entry name" value="WH_DNA-bd_sf"/>
</dbReference>
<evidence type="ECO:0000313" key="6">
    <source>
        <dbReference type="EMBL" id="MCQ6959238.1"/>
    </source>
</evidence>
<evidence type="ECO:0000259" key="5">
    <source>
        <dbReference type="PROSITE" id="PS51063"/>
    </source>
</evidence>
<dbReference type="InterPro" id="IPR050397">
    <property type="entry name" value="Env_Response_Regulators"/>
</dbReference>
<dbReference type="Gene3D" id="1.10.10.10">
    <property type="entry name" value="Winged helix-like DNA-binding domain superfamily/Winged helix DNA-binding domain"/>
    <property type="match status" value="1"/>
</dbReference>
<dbReference type="PANTHER" id="PTHR24567:SF26">
    <property type="entry name" value="REGULATORY PROTEIN YEIL"/>
    <property type="match status" value="1"/>
</dbReference>
<dbReference type="Pfam" id="PF13545">
    <property type="entry name" value="HTH_Crp_2"/>
    <property type="match status" value="1"/>
</dbReference>
<feature type="domain" description="HTH crp-type" evidence="5">
    <location>
        <begin position="149"/>
        <end position="220"/>
    </location>
</feature>
<accession>A0ABT1T3Q6</accession>